<keyword evidence="3" id="KW-1185">Reference proteome</keyword>
<feature type="transmembrane region" description="Helical" evidence="1">
    <location>
        <begin position="120"/>
        <end position="141"/>
    </location>
</feature>
<feature type="transmembrane region" description="Helical" evidence="1">
    <location>
        <begin position="252"/>
        <end position="271"/>
    </location>
</feature>
<evidence type="ECO:0000313" key="2">
    <source>
        <dbReference type="EMBL" id="MFC4006845.1"/>
    </source>
</evidence>
<gene>
    <name evidence="2" type="ORF">ACFOY2_06410</name>
</gene>
<name>A0ABV8FYK2_9ACTN</name>
<evidence type="ECO:0000256" key="1">
    <source>
        <dbReference type="SAM" id="Phobius"/>
    </source>
</evidence>
<organism evidence="2 3">
    <name type="scientific">Nonomuraea purpurea</name>
    <dbReference type="NCBI Taxonomy" id="1849276"/>
    <lineage>
        <taxon>Bacteria</taxon>
        <taxon>Bacillati</taxon>
        <taxon>Actinomycetota</taxon>
        <taxon>Actinomycetes</taxon>
        <taxon>Streptosporangiales</taxon>
        <taxon>Streptosporangiaceae</taxon>
        <taxon>Nonomuraea</taxon>
    </lineage>
</organism>
<dbReference type="Proteomes" id="UP001595851">
    <property type="component" value="Unassembled WGS sequence"/>
</dbReference>
<keyword evidence="1" id="KW-1133">Transmembrane helix</keyword>
<accession>A0ABV8FYK2</accession>
<dbReference type="RefSeq" id="WP_379526976.1">
    <property type="nucleotide sequence ID" value="NZ_JBHSBI010000002.1"/>
</dbReference>
<reference evidence="3" key="1">
    <citation type="journal article" date="2019" name="Int. J. Syst. Evol. Microbiol.">
        <title>The Global Catalogue of Microorganisms (GCM) 10K type strain sequencing project: providing services to taxonomists for standard genome sequencing and annotation.</title>
        <authorList>
            <consortium name="The Broad Institute Genomics Platform"/>
            <consortium name="The Broad Institute Genome Sequencing Center for Infectious Disease"/>
            <person name="Wu L."/>
            <person name="Ma J."/>
        </authorList>
    </citation>
    <scope>NUCLEOTIDE SEQUENCE [LARGE SCALE GENOMIC DNA]</scope>
    <source>
        <strain evidence="3">TBRC 1276</strain>
    </source>
</reference>
<proteinExistence type="predicted"/>
<evidence type="ECO:0000313" key="3">
    <source>
        <dbReference type="Proteomes" id="UP001595851"/>
    </source>
</evidence>
<feature type="transmembrane region" description="Helical" evidence="1">
    <location>
        <begin position="189"/>
        <end position="216"/>
    </location>
</feature>
<protein>
    <submittedName>
        <fullName evidence="2">Uncharacterized protein</fullName>
    </submittedName>
</protein>
<dbReference type="EMBL" id="JBHSBI010000002">
    <property type="protein sequence ID" value="MFC4006845.1"/>
    <property type="molecule type" value="Genomic_DNA"/>
</dbReference>
<keyword evidence="1" id="KW-0472">Membrane</keyword>
<keyword evidence="1" id="KW-0812">Transmembrane</keyword>
<feature type="transmembrane region" description="Helical" evidence="1">
    <location>
        <begin position="292"/>
        <end position="315"/>
    </location>
</feature>
<feature type="transmembrane region" description="Helical" evidence="1">
    <location>
        <begin position="82"/>
        <end position="100"/>
    </location>
</feature>
<comment type="caution">
    <text evidence="2">The sequence shown here is derived from an EMBL/GenBank/DDBJ whole genome shotgun (WGS) entry which is preliminary data.</text>
</comment>
<sequence>MTPMERDLPPLERRYRRLLACYPKEHRERHEEEMVAVLLAGSAPGRDRPTVRDTLDLLRGALTIRLRHAVTGRESLGHWRDAVNIAALITPIALLIGWSLPSASTLQRIISGSYLLRDTLMVLEFCAWVLPYGLIALLAWLGRPRAAAVCAWAFMAFRGFILFDRVRDLPVDAVAGQRDGFLLVQADGVLLVTSGATSVGAIVVAMLPACLCALLLTFAPAPGPGPLGTRRLLGWTVVVSASLLAGPEVMRLWVLAVVGVGVLLALRSPVGRRTLVVLLPLMGHLAGDVTRLGTLTTLMTLATVSLLALVVPVWLARGAKAV</sequence>